<organism evidence="2 3">
    <name type="scientific">Acetobacter farinalis</name>
    <dbReference type="NCBI Taxonomy" id="1260984"/>
    <lineage>
        <taxon>Bacteria</taxon>
        <taxon>Pseudomonadati</taxon>
        <taxon>Pseudomonadota</taxon>
        <taxon>Alphaproteobacteria</taxon>
        <taxon>Acetobacterales</taxon>
        <taxon>Acetobacteraceae</taxon>
        <taxon>Acetobacter</taxon>
    </lineage>
</organism>
<evidence type="ECO:0000313" key="3">
    <source>
        <dbReference type="Proteomes" id="UP001526446"/>
    </source>
</evidence>
<comment type="caution">
    <text evidence="2">The sequence shown here is derived from an EMBL/GenBank/DDBJ whole genome shotgun (WGS) entry which is preliminary data.</text>
</comment>
<feature type="compositionally biased region" description="Basic residues" evidence="1">
    <location>
        <begin position="44"/>
        <end position="54"/>
    </location>
</feature>
<feature type="compositionally biased region" description="Basic and acidic residues" evidence="1">
    <location>
        <begin position="10"/>
        <end position="21"/>
    </location>
</feature>
<accession>A0ABT3Q3M0</accession>
<evidence type="ECO:0000313" key="2">
    <source>
        <dbReference type="EMBL" id="MCX2559879.1"/>
    </source>
</evidence>
<reference evidence="2 3" key="1">
    <citation type="submission" date="2022-11" db="EMBL/GenBank/DDBJ databases">
        <title>Genome sequencing of Acetobacter type strain.</title>
        <authorList>
            <person name="Heo J."/>
            <person name="Lee D."/>
            <person name="Han B.-H."/>
            <person name="Hong S.-B."/>
            <person name="Kwon S.-W."/>
        </authorList>
    </citation>
    <scope>NUCLEOTIDE SEQUENCE [LARGE SCALE GENOMIC DNA]</scope>
    <source>
        <strain evidence="2 3">KACC 21251</strain>
    </source>
</reference>
<dbReference type="RefSeq" id="WP_166118103.1">
    <property type="nucleotide sequence ID" value="NZ_JAPIUX010000001.1"/>
</dbReference>
<feature type="compositionally biased region" description="Low complexity" evidence="1">
    <location>
        <begin position="23"/>
        <end position="33"/>
    </location>
</feature>
<dbReference type="EMBL" id="JAPIUX010000001">
    <property type="protein sequence ID" value="MCX2559879.1"/>
    <property type="molecule type" value="Genomic_DNA"/>
</dbReference>
<gene>
    <name evidence="2" type="ORF">OQ252_00490</name>
</gene>
<keyword evidence="3" id="KW-1185">Reference proteome</keyword>
<sequence>MTTPAQWEKYGFKDHLQETRQDSSTATTAESTSPVAQKADAKPGKKRSHRKSSS</sequence>
<protein>
    <submittedName>
        <fullName evidence="2">Uncharacterized protein</fullName>
    </submittedName>
</protein>
<evidence type="ECO:0000256" key="1">
    <source>
        <dbReference type="SAM" id="MobiDB-lite"/>
    </source>
</evidence>
<dbReference type="Proteomes" id="UP001526446">
    <property type="component" value="Unassembled WGS sequence"/>
</dbReference>
<proteinExistence type="predicted"/>
<feature type="region of interest" description="Disordered" evidence="1">
    <location>
        <begin position="1"/>
        <end position="54"/>
    </location>
</feature>
<name>A0ABT3Q3M0_9PROT</name>